<dbReference type="NCBIfam" id="TIGR00473">
    <property type="entry name" value="pssA"/>
    <property type="match status" value="1"/>
</dbReference>
<reference evidence="18 19" key="1">
    <citation type="submission" date="2019-03" db="EMBL/GenBank/DDBJ databases">
        <title>Ruegeria lutea sp. nov., a novel strain, isolated from marine sediment, the Masan Bay, South Korea.</title>
        <authorList>
            <person name="Kim J."/>
            <person name="Kim D.-Y."/>
            <person name="Lee S.-S."/>
        </authorList>
    </citation>
    <scope>NUCLEOTIDE SEQUENCE [LARGE SCALE GENOMIC DNA]</scope>
    <source>
        <strain evidence="18 19">318-1</strain>
    </source>
</reference>
<evidence type="ECO:0000256" key="3">
    <source>
        <dbReference type="ARBA" id="ARBA00010441"/>
    </source>
</evidence>
<dbReference type="GO" id="GO:0016020">
    <property type="term" value="C:membrane"/>
    <property type="evidence" value="ECO:0007669"/>
    <property type="project" value="InterPro"/>
</dbReference>
<evidence type="ECO:0000256" key="5">
    <source>
        <dbReference type="ARBA" id="ARBA00017171"/>
    </source>
</evidence>
<evidence type="ECO:0000256" key="15">
    <source>
        <dbReference type="RuleBase" id="RU003750"/>
    </source>
</evidence>
<dbReference type="InterPro" id="IPR000462">
    <property type="entry name" value="CDP-OH_P_trans"/>
</dbReference>
<comment type="caution">
    <text evidence="18">The sequence shown here is derived from an EMBL/GenBank/DDBJ whole genome shotgun (WGS) entry which is preliminary data.</text>
</comment>
<evidence type="ECO:0000256" key="10">
    <source>
        <dbReference type="ARBA" id="ARBA00023098"/>
    </source>
</evidence>
<name>A0A4V3AQY5_9RHOB</name>
<protein>
    <recommendedName>
        <fullName evidence="5">CDP-diacylglycerol--serine O-phosphatidyltransferase</fullName>
        <ecNumber evidence="4">2.7.8.8</ecNumber>
    </recommendedName>
    <alternativeName>
        <fullName evidence="14">Phosphatidylserine synthase</fullName>
    </alternativeName>
</protein>
<evidence type="ECO:0000256" key="14">
    <source>
        <dbReference type="ARBA" id="ARBA00032361"/>
    </source>
</evidence>
<comment type="catalytic activity">
    <reaction evidence="1">
        <text>a CDP-1,2-diacyl-sn-glycerol + L-serine = a 1,2-diacyl-sn-glycero-3-phospho-L-serine + CMP + H(+)</text>
        <dbReference type="Rhea" id="RHEA:16913"/>
        <dbReference type="ChEBI" id="CHEBI:15378"/>
        <dbReference type="ChEBI" id="CHEBI:33384"/>
        <dbReference type="ChEBI" id="CHEBI:57262"/>
        <dbReference type="ChEBI" id="CHEBI:58332"/>
        <dbReference type="ChEBI" id="CHEBI:60377"/>
        <dbReference type="EC" id="2.7.8.8"/>
    </reaction>
</comment>
<evidence type="ECO:0000313" key="18">
    <source>
        <dbReference type="EMBL" id="TDK44537.1"/>
    </source>
</evidence>
<comment type="similarity">
    <text evidence="3 15">Belongs to the CDP-alcohol phosphatidyltransferase class-I family.</text>
</comment>
<keyword evidence="19" id="KW-1185">Reference proteome</keyword>
<dbReference type="Gene3D" id="1.20.120.1760">
    <property type="match status" value="1"/>
</dbReference>
<evidence type="ECO:0000256" key="9">
    <source>
        <dbReference type="ARBA" id="ARBA00022989"/>
    </source>
</evidence>
<keyword evidence="7 15" id="KW-0808">Transferase</keyword>
<dbReference type="Proteomes" id="UP000295301">
    <property type="component" value="Unassembled WGS sequence"/>
</dbReference>
<feature type="transmembrane region" description="Helical" evidence="16">
    <location>
        <begin position="104"/>
        <end position="125"/>
    </location>
</feature>
<accession>A0A4V3AQY5</accession>
<feature type="transmembrane region" description="Helical" evidence="16">
    <location>
        <begin position="224"/>
        <end position="241"/>
    </location>
</feature>
<sequence>MTEAPDKTRSDIGLIQLLPNMLTVAAICAGLSAIRFGVHGDYSLAVRLILVAGVLDGLDGRLARLLRSDSKMGAELDSLADFLNFGIVPPLVLYFWALQDMRNAAWLAVLIYAVCCVMRLARFNVSAKSEDREGETAYFTGIPSPAGALLVLMPMIVSFAFPAAPLLPDAALCIYIVLVGLLLISRIPTWSFKTTKISRENVKFFLVGFALVAAGVLTYAWTTLVVLCLAYVGVILWALIVKRFPKKNEE</sequence>
<feature type="transmembrane region" description="Helical" evidence="16">
    <location>
        <begin position="12"/>
        <end position="36"/>
    </location>
</feature>
<keyword evidence="13" id="KW-1208">Phospholipid metabolism</keyword>
<dbReference type="OrthoDB" id="9777147at2"/>
<dbReference type="RefSeq" id="WP_133360701.1">
    <property type="nucleotide sequence ID" value="NZ_SMUV01000070.1"/>
</dbReference>
<feature type="transmembrane region" description="Helical" evidence="16">
    <location>
        <begin position="137"/>
        <end position="161"/>
    </location>
</feature>
<evidence type="ECO:0000256" key="11">
    <source>
        <dbReference type="ARBA" id="ARBA00023136"/>
    </source>
</evidence>
<dbReference type="InterPro" id="IPR012616">
    <property type="entry name" value="CDP-OH_P_trans_C"/>
</dbReference>
<dbReference type="AlphaFoldDB" id="A0A4V3AQY5"/>
<keyword evidence="9 16" id="KW-1133">Transmembrane helix</keyword>
<evidence type="ECO:0000256" key="2">
    <source>
        <dbReference type="ARBA" id="ARBA00004127"/>
    </source>
</evidence>
<dbReference type="InterPro" id="IPR050324">
    <property type="entry name" value="CDP-alcohol_PTase-I"/>
</dbReference>
<evidence type="ECO:0000256" key="13">
    <source>
        <dbReference type="ARBA" id="ARBA00023264"/>
    </source>
</evidence>
<feature type="domain" description="CDP-alcohol phosphatidyltransferase C-terminal" evidence="17">
    <location>
        <begin position="204"/>
        <end position="235"/>
    </location>
</feature>
<evidence type="ECO:0000256" key="16">
    <source>
        <dbReference type="SAM" id="Phobius"/>
    </source>
</evidence>
<evidence type="ECO:0000313" key="19">
    <source>
        <dbReference type="Proteomes" id="UP000295301"/>
    </source>
</evidence>
<evidence type="ECO:0000256" key="8">
    <source>
        <dbReference type="ARBA" id="ARBA00022692"/>
    </source>
</evidence>
<keyword evidence="10" id="KW-0443">Lipid metabolism</keyword>
<dbReference type="Pfam" id="PF08009">
    <property type="entry name" value="CDP-OH_P_tran_2"/>
    <property type="match status" value="1"/>
</dbReference>
<keyword evidence="6" id="KW-0444">Lipid biosynthesis</keyword>
<dbReference type="InterPro" id="IPR048254">
    <property type="entry name" value="CDP_ALCOHOL_P_TRANSF_CS"/>
</dbReference>
<dbReference type="EC" id="2.7.8.8" evidence="4"/>
<dbReference type="GO" id="GO:0008654">
    <property type="term" value="P:phospholipid biosynthetic process"/>
    <property type="evidence" value="ECO:0007669"/>
    <property type="project" value="UniProtKB-KW"/>
</dbReference>
<dbReference type="PANTHER" id="PTHR14269:SF61">
    <property type="entry name" value="CDP-DIACYLGLYCEROL--SERINE O-PHOSPHATIDYLTRANSFERASE"/>
    <property type="match status" value="1"/>
</dbReference>
<keyword evidence="8 16" id="KW-0812">Transmembrane</keyword>
<evidence type="ECO:0000256" key="4">
    <source>
        <dbReference type="ARBA" id="ARBA00013174"/>
    </source>
</evidence>
<keyword evidence="12" id="KW-0594">Phospholipid biosynthesis</keyword>
<dbReference type="GO" id="GO:0012505">
    <property type="term" value="C:endomembrane system"/>
    <property type="evidence" value="ECO:0007669"/>
    <property type="project" value="UniProtKB-SubCell"/>
</dbReference>
<gene>
    <name evidence="18" type="primary">pssA</name>
    <name evidence="18" type="ORF">E1832_15630</name>
</gene>
<evidence type="ECO:0000256" key="7">
    <source>
        <dbReference type="ARBA" id="ARBA00022679"/>
    </source>
</evidence>
<evidence type="ECO:0000256" key="12">
    <source>
        <dbReference type="ARBA" id="ARBA00023209"/>
    </source>
</evidence>
<dbReference type="InterPro" id="IPR004533">
    <property type="entry name" value="CDP-diaglyc--ser_O-PTrfase"/>
</dbReference>
<dbReference type="InterPro" id="IPR043130">
    <property type="entry name" value="CDP-OH_PTrfase_TM_dom"/>
</dbReference>
<comment type="subcellular location">
    <subcellularLocation>
        <location evidence="2">Endomembrane system</location>
        <topology evidence="2">Multi-pass membrane protein</topology>
    </subcellularLocation>
</comment>
<evidence type="ECO:0000259" key="17">
    <source>
        <dbReference type="Pfam" id="PF08009"/>
    </source>
</evidence>
<keyword evidence="11 16" id="KW-0472">Membrane</keyword>
<evidence type="ECO:0000256" key="6">
    <source>
        <dbReference type="ARBA" id="ARBA00022516"/>
    </source>
</evidence>
<dbReference type="PROSITE" id="PS00379">
    <property type="entry name" value="CDP_ALCOHOL_P_TRANSF"/>
    <property type="match status" value="1"/>
</dbReference>
<feature type="transmembrane region" description="Helical" evidence="16">
    <location>
        <begin position="79"/>
        <end position="98"/>
    </location>
</feature>
<dbReference type="EMBL" id="SMUV01000070">
    <property type="protein sequence ID" value="TDK44537.1"/>
    <property type="molecule type" value="Genomic_DNA"/>
</dbReference>
<feature type="transmembrane region" description="Helical" evidence="16">
    <location>
        <begin position="167"/>
        <end position="189"/>
    </location>
</feature>
<evidence type="ECO:0000256" key="1">
    <source>
        <dbReference type="ARBA" id="ARBA00000287"/>
    </source>
</evidence>
<dbReference type="GO" id="GO:0003882">
    <property type="term" value="F:CDP-diacylglycerol-serine O-phosphatidyltransferase activity"/>
    <property type="evidence" value="ECO:0007669"/>
    <property type="project" value="UniProtKB-EC"/>
</dbReference>
<organism evidence="18 19">
    <name type="scientific">Antarcticimicrobium luteum</name>
    <dbReference type="NCBI Taxonomy" id="2547397"/>
    <lineage>
        <taxon>Bacteria</taxon>
        <taxon>Pseudomonadati</taxon>
        <taxon>Pseudomonadota</taxon>
        <taxon>Alphaproteobacteria</taxon>
        <taxon>Rhodobacterales</taxon>
        <taxon>Paracoccaceae</taxon>
        <taxon>Antarcticimicrobium</taxon>
    </lineage>
</organism>
<proteinExistence type="inferred from homology"/>
<dbReference type="PANTHER" id="PTHR14269">
    <property type="entry name" value="CDP-DIACYLGLYCEROL--GLYCEROL-3-PHOSPHATE 3-PHOSPHATIDYLTRANSFERASE-RELATED"/>
    <property type="match status" value="1"/>
</dbReference>
<dbReference type="Pfam" id="PF01066">
    <property type="entry name" value="CDP-OH_P_transf"/>
    <property type="match status" value="1"/>
</dbReference>